<proteinExistence type="predicted"/>
<name>A0A383DK28_9ZZZZ</name>
<feature type="non-terminal residue" evidence="1">
    <location>
        <position position="29"/>
    </location>
</feature>
<gene>
    <name evidence="1" type="ORF">METZ01_LOCUS497710</name>
</gene>
<sequence length="29" mass="3146">GGYLDRKVSSPTESCGIGADCRPACRWFL</sequence>
<dbReference type="EMBL" id="UINC01218009">
    <property type="protein sequence ID" value="SVE44856.1"/>
    <property type="molecule type" value="Genomic_DNA"/>
</dbReference>
<reference evidence="1" key="1">
    <citation type="submission" date="2018-05" db="EMBL/GenBank/DDBJ databases">
        <authorList>
            <person name="Lanie J.A."/>
            <person name="Ng W.-L."/>
            <person name="Kazmierczak K.M."/>
            <person name="Andrzejewski T.M."/>
            <person name="Davidsen T.M."/>
            <person name="Wayne K.J."/>
            <person name="Tettelin H."/>
            <person name="Glass J.I."/>
            <person name="Rusch D."/>
            <person name="Podicherti R."/>
            <person name="Tsui H.-C.T."/>
            <person name="Winkler M.E."/>
        </authorList>
    </citation>
    <scope>NUCLEOTIDE SEQUENCE</scope>
</reference>
<evidence type="ECO:0000313" key="1">
    <source>
        <dbReference type="EMBL" id="SVE44856.1"/>
    </source>
</evidence>
<organism evidence="1">
    <name type="scientific">marine metagenome</name>
    <dbReference type="NCBI Taxonomy" id="408172"/>
    <lineage>
        <taxon>unclassified sequences</taxon>
        <taxon>metagenomes</taxon>
        <taxon>ecological metagenomes</taxon>
    </lineage>
</organism>
<dbReference type="AlphaFoldDB" id="A0A383DK28"/>
<feature type="non-terminal residue" evidence="1">
    <location>
        <position position="1"/>
    </location>
</feature>
<accession>A0A383DK28</accession>
<protein>
    <submittedName>
        <fullName evidence="1">Uncharacterized protein</fullName>
    </submittedName>
</protein>